<dbReference type="PANTHER" id="PTHR30576">
    <property type="entry name" value="COLANIC BIOSYNTHESIS UDP-GLUCOSE LIPID CARRIER TRANSFERASE"/>
    <property type="match status" value="1"/>
</dbReference>
<reference evidence="12" key="1">
    <citation type="journal article" date="2014" name="Stand. Genomic Sci.">
        <title>Genome sequence of the exopolysaccharide-producing Salipiger mucosus type strain (DSM 16094(T)), a moderately halophilic member of the Roseobacter clade.</title>
        <authorList>
            <person name="Riedel T."/>
            <person name="Spring S."/>
            <person name="Fiebig A."/>
            <person name="Petersen J."/>
            <person name="Kyrpides N.C."/>
            <person name="Goker M."/>
            <person name="Klenk H.P."/>
        </authorList>
    </citation>
    <scope>NUCLEOTIDE SEQUENCE [LARGE SCALE GENOMIC DNA]</scope>
    <source>
        <strain evidence="12">DSM 16094</strain>
    </source>
</reference>
<accession>S9S8S8</accession>
<comment type="subcellular location">
    <subcellularLocation>
        <location evidence="1">Cell membrane</location>
    </subcellularLocation>
</comment>
<evidence type="ECO:0000313" key="11">
    <source>
        <dbReference type="EMBL" id="EPX82639.1"/>
    </source>
</evidence>
<evidence type="ECO:0000256" key="4">
    <source>
        <dbReference type="ARBA" id="ARBA00022679"/>
    </source>
</evidence>
<keyword evidence="8" id="KW-0270">Exopolysaccharide synthesis</keyword>
<keyword evidence="12" id="KW-1185">Reference proteome</keyword>
<comment type="caution">
    <text evidence="11">The sequence shown here is derived from an EMBL/GenBank/DDBJ whole genome shotgun (WGS) entry which is preliminary data.</text>
</comment>
<evidence type="ECO:0000256" key="8">
    <source>
        <dbReference type="ARBA" id="ARBA00023169"/>
    </source>
</evidence>
<dbReference type="EMBL" id="APVH01000020">
    <property type="protein sequence ID" value="EPX82639.1"/>
    <property type="molecule type" value="Genomic_DNA"/>
</dbReference>
<keyword evidence="6 9" id="KW-1133">Transmembrane helix</keyword>
<evidence type="ECO:0000256" key="3">
    <source>
        <dbReference type="ARBA" id="ARBA00022475"/>
    </source>
</evidence>
<evidence type="ECO:0000256" key="5">
    <source>
        <dbReference type="ARBA" id="ARBA00022692"/>
    </source>
</evidence>
<comment type="similarity">
    <text evidence="2">Belongs to the bacterial sugar transferase family.</text>
</comment>
<evidence type="ECO:0000256" key="2">
    <source>
        <dbReference type="ARBA" id="ARBA00006464"/>
    </source>
</evidence>
<dbReference type="HOGENOM" id="CLU_024920_1_0_5"/>
<keyword evidence="3" id="KW-1003">Cell membrane</keyword>
<keyword evidence="5 9" id="KW-0812">Transmembrane</keyword>
<proteinExistence type="inferred from homology"/>
<evidence type="ECO:0000313" key="12">
    <source>
        <dbReference type="Proteomes" id="UP000015347"/>
    </source>
</evidence>
<evidence type="ECO:0000256" key="9">
    <source>
        <dbReference type="SAM" id="Phobius"/>
    </source>
</evidence>
<feature type="transmembrane region" description="Helical" evidence="9">
    <location>
        <begin position="39"/>
        <end position="62"/>
    </location>
</feature>
<evidence type="ECO:0000256" key="1">
    <source>
        <dbReference type="ARBA" id="ARBA00004236"/>
    </source>
</evidence>
<protein>
    <submittedName>
        <fullName evidence="11">Undecaprenyl-phosphate galactosephosphotransferase</fullName>
        <ecNumber evidence="11">2.7.8.6</ecNumber>
    </submittedName>
</protein>
<dbReference type="GO" id="GO:0005886">
    <property type="term" value="C:plasma membrane"/>
    <property type="evidence" value="ECO:0007669"/>
    <property type="project" value="UniProtKB-SubCell"/>
</dbReference>
<gene>
    <name evidence="11" type="ORF">Salmuc_00958</name>
</gene>
<dbReference type="Proteomes" id="UP000015347">
    <property type="component" value="Unassembled WGS sequence"/>
</dbReference>
<dbReference type="Pfam" id="PF02397">
    <property type="entry name" value="Bac_transf"/>
    <property type="match status" value="1"/>
</dbReference>
<sequence>MISASIPLQDAHAALDLHESRVAIRRESRTFYTVVAKRIFDIALAVALLPVLLPVISVLWAMTARDGGPGFFGHRRIGRNGKVFRCWKIRTMVPDAEARLAEHLMSNPEAAAEWARDHKLQNDPRITKMGGFLRSTSLDELPQIWNVLRGEMSFVGPRPVVRSEMKKYGHARTAYLSLKPGITGLWQVSGRNDVSYEERVAMDLQYLQTVSFLTDLRLIALTGMSVLDRTGR</sequence>
<dbReference type="eggNOG" id="COG2148">
    <property type="taxonomic scope" value="Bacteria"/>
</dbReference>
<evidence type="ECO:0000259" key="10">
    <source>
        <dbReference type="Pfam" id="PF02397"/>
    </source>
</evidence>
<dbReference type="InterPro" id="IPR003362">
    <property type="entry name" value="Bact_transf"/>
</dbReference>
<organism evidence="11 12">
    <name type="scientific">Salipiger mucosus DSM 16094</name>
    <dbReference type="NCBI Taxonomy" id="1123237"/>
    <lineage>
        <taxon>Bacteria</taxon>
        <taxon>Pseudomonadati</taxon>
        <taxon>Pseudomonadota</taxon>
        <taxon>Alphaproteobacteria</taxon>
        <taxon>Rhodobacterales</taxon>
        <taxon>Roseobacteraceae</taxon>
        <taxon>Salipiger</taxon>
    </lineage>
</organism>
<evidence type="ECO:0000256" key="7">
    <source>
        <dbReference type="ARBA" id="ARBA00023136"/>
    </source>
</evidence>
<dbReference type="GO" id="GO:0000271">
    <property type="term" value="P:polysaccharide biosynthetic process"/>
    <property type="evidence" value="ECO:0007669"/>
    <property type="project" value="UniProtKB-KW"/>
</dbReference>
<dbReference type="GO" id="GO:0047360">
    <property type="term" value="F:undecaprenyl-phosphate galactose phosphotransferase activity"/>
    <property type="evidence" value="ECO:0007669"/>
    <property type="project" value="UniProtKB-EC"/>
</dbReference>
<dbReference type="EC" id="2.7.8.6" evidence="11"/>
<keyword evidence="7 9" id="KW-0472">Membrane</keyword>
<name>S9S8S8_9RHOB</name>
<dbReference type="PANTHER" id="PTHR30576:SF4">
    <property type="entry name" value="UNDECAPRENYL-PHOSPHATE GALACTOSE PHOSPHOTRANSFERASE"/>
    <property type="match status" value="1"/>
</dbReference>
<keyword evidence="4 11" id="KW-0808">Transferase</keyword>
<dbReference type="AlphaFoldDB" id="S9S8S8"/>
<feature type="domain" description="Bacterial sugar transferase" evidence="10">
    <location>
        <begin position="37"/>
        <end position="227"/>
    </location>
</feature>
<dbReference type="STRING" id="1123237.Salmuc_00958"/>
<evidence type="ECO:0000256" key="6">
    <source>
        <dbReference type="ARBA" id="ARBA00022989"/>
    </source>
</evidence>